<dbReference type="PANTHER" id="PTHR46268:SF6">
    <property type="entry name" value="UNIVERSAL STRESS PROTEIN UP12"/>
    <property type="match status" value="1"/>
</dbReference>
<evidence type="ECO:0000313" key="4">
    <source>
        <dbReference type="EMBL" id="KPN29061.1"/>
    </source>
</evidence>
<dbReference type="Pfam" id="PF00582">
    <property type="entry name" value="Usp"/>
    <property type="match status" value="2"/>
</dbReference>
<organism evidence="4 5">
    <name type="scientific">Halolamina pelagica</name>
    <dbReference type="NCBI Taxonomy" id="699431"/>
    <lineage>
        <taxon>Archaea</taxon>
        <taxon>Methanobacteriati</taxon>
        <taxon>Methanobacteriota</taxon>
        <taxon>Stenosarchaea group</taxon>
        <taxon>Halobacteria</taxon>
        <taxon>Halobacteriales</taxon>
        <taxon>Haloferacaceae</taxon>
    </lineage>
</organism>
<evidence type="ECO:0000256" key="2">
    <source>
        <dbReference type="SAM" id="Coils"/>
    </source>
</evidence>
<feature type="domain" description="UspA" evidence="3">
    <location>
        <begin position="2"/>
        <end position="106"/>
    </location>
</feature>
<comment type="caution">
    <text evidence="4">The sequence shown here is derived from an EMBL/GenBank/DDBJ whole genome shotgun (WGS) entry which is preliminary data.</text>
</comment>
<dbReference type="Gene3D" id="3.40.50.620">
    <property type="entry name" value="HUPs"/>
    <property type="match status" value="2"/>
</dbReference>
<dbReference type="RefSeq" id="WP_321163917.1">
    <property type="nucleotide sequence ID" value="NZ_LGUC01000002.1"/>
</dbReference>
<reference evidence="5" key="1">
    <citation type="submission" date="2013-11" db="EMBL/GenBank/DDBJ databases">
        <authorList>
            <person name="Hoang H.T."/>
            <person name="Killian M.L."/>
            <person name="Madson D.M."/>
            <person name="Arruda P.H.E."/>
            <person name="Sun D."/>
            <person name="Schwartz K.J."/>
            <person name="Yoon K."/>
        </authorList>
    </citation>
    <scope>NUCLEOTIDE SEQUENCE [LARGE SCALE GENOMIC DNA]</scope>
    <source>
        <strain evidence="5">CDK2</strain>
    </source>
</reference>
<dbReference type="PANTHER" id="PTHR46268">
    <property type="entry name" value="STRESS RESPONSE PROTEIN NHAX"/>
    <property type="match status" value="1"/>
</dbReference>
<comment type="similarity">
    <text evidence="1">Belongs to the universal stress protein A family.</text>
</comment>
<gene>
    <name evidence="4" type="ORF">SY89_03295</name>
</gene>
<dbReference type="PRINTS" id="PR01438">
    <property type="entry name" value="UNVRSLSTRESS"/>
</dbReference>
<dbReference type="CDD" id="cd00293">
    <property type="entry name" value="USP-like"/>
    <property type="match status" value="2"/>
</dbReference>
<evidence type="ECO:0000256" key="1">
    <source>
        <dbReference type="ARBA" id="ARBA00008791"/>
    </source>
</evidence>
<dbReference type="SUPFAM" id="SSF52402">
    <property type="entry name" value="Adenine nucleotide alpha hydrolases-like"/>
    <property type="match status" value="2"/>
</dbReference>
<dbReference type="STRING" id="699431.SY89_03295"/>
<accession>A0A0P7H6Q3</accession>
<evidence type="ECO:0000313" key="5">
    <source>
        <dbReference type="Proteomes" id="UP000050535"/>
    </source>
</evidence>
<dbReference type="InterPro" id="IPR006015">
    <property type="entry name" value="Universal_stress_UspA"/>
</dbReference>
<keyword evidence="2" id="KW-0175">Coiled coil</keyword>
<keyword evidence="5" id="KW-1185">Reference proteome</keyword>
<dbReference type="Proteomes" id="UP000050535">
    <property type="component" value="Unassembled WGS sequence"/>
</dbReference>
<dbReference type="EMBL" id="LGUC01000002">
    <property type="protein sequence ID" value="KPN29061.1"/>
    <property type="molecule type" value="Genomic_DNA"/>
</dbReference>
<evidence type="ECO:0000259" key="3">
    <source>
        <dbReference type="Pfam" id="PF00582"/>
    </source>
</evidence>
<dbReference type="InterPro" id="IPR014729">
    <property type="entry name" value="Rossmann-like_a/b/a_fold"/>
</dbReference>
<sequence length="260" mass="28038">MHVLSVVDTAADGLRRVSDEAVDELERDAEQLVSETAATAEERGLETVTAVGRGDPYEEIGAYANREGADLIAMPTHGHRGLERFFLGSTTERVVRHADVPVLTIRPDEDARIAHPYRNVLLPTDGSDCSDEAVRTGIGVVTGDDAEFHLLSVIDTMALGADVRTEMQMESLEESANQILEDAAAVAADSGVDSPTTAVEYGSSIPNTILSYIDDHEIDLLVVGTHGRTGFERFLLGSVTEKLIRTSPVPVLTVREPTEE</sequence>
<proteinExistence type="inferred from homology"/>
<protein>
    <submittedName>
        <fullName evidence="4">Universal stress protein</fullName>
    </submittedName>
</protein>
<feature type="domain" description="UspA" evidence="3">
    <location>
        <begin position="117"/>
        <end position="255"/>
    </location>
</feature>
<dbReference type="InterPro" id="IPR006016">
    <property type="entry name" value="UspA"/>
</dbReference>
<name>A0A0P7H6Q3_9EURY</name>
<dbReference type="AlphaFoldDB" id="A0A0P7H6Q3"/>
<feature type="coiled-coil region" evidence="2">
    <location>
        <begin position="15"/>
        <end position="42"/>
    </location>
</feature>